<dbReference type="RefSeq" id="WP_091628954.1">
    <property type="nucleotide sequence ID" value="NZ_FOEF01000034.1"/>
</dbReference>
<keyword evidence="2" id="KW-1185">Reference proteome</keyword>
<reference evidence="1 2" key="1">
    <citation type="submission" date="2016-10" db="EMBL/GenBank/DDBJ databases">
        <authorList>
            <person name="de Groot N.N."/>
        </authorList>
    </citation>
    <scope>NUCLEOTIDE SEQUENCE [LARGE SCALE GENOMIC DNA]</scope>
    <source>
        <strain evidence="1 2">DSM 44993</strain>
    </source>
</reference>
<dbReference type="Gene3D" id="3.90.1140.10">
    <property type="entry name" value="Cyclic phosphodiesterase"/>
    <property type="match status" value="1"/>
</dbReference>
<dbReference type="SUPFAM" id="SSF55144">
    <property type="entry name" value="LigT-like"/>
    <property type="match status" value="1"/>
</dbReference>
<dbReference type="Proteomes" id="UP000198582">
    <property type="component" value="Unassembled WGS sequence"/>
</dbReference>
<protein>
    <recommendedName>
        <fullName evidence="3">2'-5' RNA ligase</fullName>
    </recommendedName>
</protein>
<evidence type="ECO:0000313" key="2">
    <source>
        <dbReference type="Proteomes" id="UP000198582"/>
    </source>
</evidence>
<accession>A0A1H8YPP6</accession>
<gene>
    <name evidence="1" type="ORF">SAMN04489732_13416</name>
</gene>
<name>A0A1H8YPP6_9PSEU</name>
<dbReference type="EMBL" id="FOEF01000034">
    <property type="protein sequence ID" value="SEP53961.1"/>
    <property type="molecule type" value="Genomic_DNA"/>
</dbReference>
<evidence type="ECO:0008006" key="3">
    <source>
        <dbReference type="Google" id="ProtNLM"/>
    </source>
</evidence>
<proteinExistence type="predicted"/>
<dbReference type="AlphaFoldDB" id="A0A1H8YPP6"/>
<organism evidence="1 2">
    <name type="scientific">Amycolatopsis saalfeldensis</name>
    <dbReference type="NCBI Taxonomy" id="394193"/>
    <lineage>
        <taxon>Bacteria</taxon>
        <taxon>Bacillati</taxon>
        <taxon>Actinomycetota</taxon>
        <taxon>Actinomycetes</taxon>
        <taxon>Pseudonocardiales</taxon>
        <taxon>Pseudonocardiaceae</taxon>
        <taxon>Amycolatopsis</taxon>
    </lineage>
</organism>
<dbReference type="InterPro" id="IPR009097">
    <property type="entry name" value="Cyclic_Pdiesterase"/>
</dbReference>
<evidence type="ECO:0000313" key="1">
    <source>
        <dbReference type="EMBL" id="SEP53961.1"/>
    </source>
</evidence>
<dbReference type="OrthoDB" id="5193841at2"/>
<sequence>MKPHEYEFGDRPWPDGKGVLQVYAPIDLTINPEAAAMVDKIRDAMDGAPVSMLDTPGLHVTLDLVADKVIEDLTQSERDDLEDALRARLADMPVYHGFAYPIAYAVGPIMDISPAGPLRTLQQAARDTIRSARGDAACTFRQAKPHMSLGYCHKPTDTDPWSRKVRQIDPAVVPLTITTVELVDVRPDNVTKELGWKPIAPPIPLRAD</sequence>